<sequence>MVRRKVGEGGMGAVYLADDPRTGQRAAVKVLTSTAPNARARFAREQRQLAALRHESIPKLLGSGATEDGRPFFAMEYVRGAPITDFARAHSLSPTERLGAFAILCDAVRHAHANLVVHRDIKPSNVVASRGPDGECRVHLLDFGVAKPLDDRDFGTSWGRGGDTTGPGFRPMTPAYAAPEQALPAGAGRAAETTTATDVFALGTLLYELLTGRRPLDGCAPPSRVVELDLSRQGRWAIDAIVERAIDPDPDQRYGSADALHVDVRRVSNGRPPAGVGVSFTRRAAWFAARHRGGLVAASACVLAVVLAFAAAEQRWRASTGGAEASAGQLALVVEDVIRSAPTEARAGRAFLVRAAEIVEGGVSQPTVGADLSLTLAEQLSERGDLDEALRLYSRAVLLRAASGPDHPTVIAALRGQARCAAGFAGREIAGTPTSDGLRRATELAVEARALAVSRYGEGSAVAASIDTDLALYSVYAGELEGALDLSRRASAVFDRLGLDPEAERGGGGLAGVGSTTDAFPLMKSTVGLGLLAARAGTVAALALTAQGKHDEAAERARSATAALRALGRPNGPVETTEAWAEGVALGLHVEALALRRAGARSEALEVTGRAVRVLSNQFGEGDRRSVRARTHDAVLTANRGPQAAAVFSDVVADAEATGDPAILAYALTEQGRTLYQWGSNAAAAVPLRRAVAMRPEDAGPGTAAVARAALAEIALESSDVARALELSEAGLQIARDHLPLFGPYFDALLTAASVHAEALVADGRGNEAVVVLKSAVWGTRSEGGRAYERVERLLGTLEGQ</sequence>
<dbReference type="Pfam" id="PF00069">
    <property type="entry name" value="Pkinase"/>
    <property type="match status" value="1"/>
</dbReference>
<dbReference type="PROSITE" id="PS50011">
    <property type="entry name" value="PROTEIN_KINASE_DOM"/>
    <property type="match status" value="1"/>
</dbReference>
<proteinExistence type="predicted"/>
<reference evidence="7 8" key="1">
    <citation type="submission" date="2016-11" db="EMBL/GenBank/DDBJ databases">
        <title>Study of marine rhodopsin-containing bacteria.</title>
        <authorList>
            <person name="Yoshizawa S."/>
            <person name="Kumagai Y."/>
            <person name="Kogure K."/>
        </authorList>
    </citation>
    <scope>NUCLEOTIDE SEQUENCE [LARGE SCALE GENOMIC DNA]</scope>
    <source>
        <strain evidence="7 8">SAORIC-28</strain>
    </source>
</reference>
<dbReference type="SMART" id="SM00028">
    <property type="entry name" value="TPR"/>
    <property type="match status" value="3"/>
</dbReference>
<dbReference type="AlphaFoldDB" id="A0A271IV61"/>
<dbReference type="PANTHER" id="PTHR43289:SF6">
    <property type="entry name" value="SERINE_THREONINE-PROTEIN KINASE NEKL-3"/>
    <property type="match status" value="1"/>
</dbReference>
<keyword evidence="4 5" id="KW-0067">ATP-binding</keyword>
<dbReference type="InterPro" id="IPR019734">
    <property type="entry name" value="TPR_rpt"/>
</dbReference>
<dbReference type="EMBL" id="MQWD01000005">
    <property type="protein sequence ID" value="PAP74605.1"/>
    <property type="molecule type" value="Genomic_DNA"/>
</dbReference>
<dbReference type="RefSeq" id="WP_179299805.1">
    <property type="nucleotide sequence ID" value="NZ_MQWD01000005.1"/>
</dbReference>
<evidence type="ECO:0000256" key="5">
    <source>
        <dbReference type="PROSITE-ProRule" id="PRU10141"/>
    </source>
</evidence>
<evidence type="ECO:0000256" key="1">
    <source>
        <dbReference type="ARBA" id="ARBA00022679"/>
    </source>
</evidence>
<organism evidence="7 8">
    <name type="scientific">Rubrivirga marina</name>
    <dbReference type="NCBI Taxonomy" id="1196024"/>
    <lineage>
        <taxon>Bacteria</taxon>
        <taxon>Pseudomonadati</taxon>
        <taxon>Rhodothermota</taxon>
        <taxon>Rhodothermia</taxon>
        <taxon>Rhodothermales</taxon>
        <taxon>Rubricoccaceae</taxon>
        <taxon>Rubrivirga</taxon>
    </lineage>
</organism>
<name>A0A271IV61_9BACT</name>
<accession>A0A271IV61</accession>
<dbReference type="SUPFAM" id="SSF48452">
    <property type="entry name" value="TPR-like"/>
    <property type="match status" value="1"/>
</dbReference>
<dbReference type="PANTHER" id="PTHR43289">
    <property type="entry name" value="MITOGEN-ACTIVATED PROTEIN KINASE KINASE KINASE 20-RELATED"/>
    <property type="match status" value="1"/>
</dbReference>
<evidence type="ECO:0000256" key="4">
    <source>
        <dbReference type="ARBA" id="ARBA00022840"/>
    </source>
</evidence>
<keyword evidence="8" id="KW-1185">Reference proteome</keyword>
<dbReference type="InterPro" id="IPR011009">
    <property type="entry name" value="Kinase-like_dom_sf"/>
</dbReference>
<feature type="domain" description="Protein kinase" evidence="6">
    <location>
        <begin position="1"/>
        <end position="264"/>
    </location>
</feature>
<gene>
    <name evidence="7" type="ORF">BSZ37_20730</name>
</gene>
<dbReference type="Proteomes" id="UP000216339">
    <property type="component" value="Unassembled WGS sequence"/>
</dbReference>
<feature type="binding site" evidence="5">
    <location>
        <position position="29"/>
    </location>
    <ligand>
        <name>ATP</name>
        <dbReference type="ChEBI" id="CHEBI:30616"/>
    </ligand>
</feature>
<keyword evidence="1" id="KW-0808">Transferase</keyword>
<evidence type="ECO:0000313" key="7">
    <source>
        <dbReference type="EMBL" id="PAP74605.1"/>
    </source>
</evidence>
<keyword evidence="3" id="KW-0418">Kinase</keyword>
<dbReference type="CDD" id="cd14014">
    <property type="entry name" value="STKc_PknB_like"/>
    <property type="match status" value="1"/>
</dbReference>
<evidence type="ECO:0000259" key="6">
    <source>
        <dbReference type="PROSITE" id="PS50011"/>
    </source>
</evidence>
<dbReference type="SMART" id="SM00220">
    <property type="entry name" value="S_TKc"/>
    <property type="match status" value="1"/>
</dbReference>
<evidence type="ECO:0000313" key="8">
    <source>
        <dbReference type="Proteomes" id="UP000216339"/>
    </source>
</evidence>
<protein>
    <recommendedName>
        <fullName evidence="6">Protein kinase domain-containing protein</fullName>
    </recommendedName>
</protein>
<evidence type="ECO:0000256" key="2">
    <source>
        <dbReference type="ARBA" id="ARBA00022741"/>
    </source>
</evidence>
<dbReference type="GO" id="GO:0004674">
    <property type="term" value="F:protein serine/threonine kinase activity"/>
    <property type="evidence" value="ECO:0007669"/>
    <property type="project" value="TreeGrafter"/>
</dbReference>
<dbReference type="Gene3D" id="1.10.510.10">
    <property type="entry name" value="Transferase(Phosphotransferase) domain 1"/>
    <property type="match status" value="1"/>
</dbReference>
<dbReference type="Gene3D" id="1.25.40.10">
    <property type="entry name" value="Tetratricopeptide repeat domain"/>
    <property type="match status" value="2"/>
</dbReference>
<evidence type="ECO:0000256" key="3">
    <source>
        <dbReference type="ARBA" id="ARBA00022777"/>
    </source>
</evidence>
<dbReference type="Gene3D" id="3.30.200.20">
    <property type="entry name" value="Phosphorylase Kinase, domain 1"/>
    <property type="match status" value="1"/>
</dbReference>
<dbReference type="InterPro" id="IPR011990">
    <property type="entry name" value="TPR-like_helical_dom_sf"/>
</dbReference>
<dbReference type="InterPro" id="IPR000719">
    <property type="entry name" value="Prot_kinase_dom"/>
</dbReference>
<dbReference type="InterPro" id="IPR017441">
    <property type="entry name" value="Protein_kinase_ATP_BS"/>
</dbReference>
<dbReference type="SUPFAM" id="SSF56112">
    <property type="entry name" value="Protein kinase-like (PK-like)"/>
    <property type="match status" value="1"/>
</dbReference>
<dbReference type="PROSITE" id="PS00107">
    <property type="entry name" value="PROTEIN_KINASE_ATP"/>
    <property type="match status" value="1"/>
</dbReference>
<comment type="caution">
    <text evidence="7">The sequence shown here is derived from an EMBL/GenBank/DDBJ whole genome shotgun (WGS) entry which is preliminary data.</text>
</comment>
<dbReference type="GO" id="GO:0005524">
    <property type="term" value="F:ATP binding"/>
    <property type="evidence" value="ECO:0007669"/>
    <property type="project" value="UniProtKB-UniRule"/>
</dbReference>
<keyword evidence="2 5" id="KW-0547">Nucleotide-binding</keyword>